<protein>
    <submittedName>
        <fullName evidence="1">Uncharacterized protein</fullName>
    </submittedName>
</protein>
<dbReference type="AlphaFoldDB" id="A0A804PHR3"/>
<reference evidence="2" key="1">
    <citation type="journal article" date="2009" name="Science">
        <title>The B73 maize genome: complexity, diversity, and dynamics.</title>
        <authorList>
            <person name="Schnable P.S."/>
            <person name="Ware D."/>
            <person name="Fulton R.S."/>
            <person name="Stein J.C."/>
            <person name="Wei F."/>
            <person name="Pasternak S."/>
            <person name="Liang C."/>
            <person name="Zhang J."/>
            <person name="Fulton L."/>
            <person name="Graves T.A."/>
            <person name="Minx P."/>
            <person name="Reily A.D."/>
            <person name="Courtney L."/>
            <person name="Kruchowski S.S."/>
            <person name="Tomlinson C."/>
            <person name="Strong C."/>
            <person name="Delehaunty K."/>
            <person name="Fronick C."/>
            <person name="Courtney B."/>
            <person name="Rock S.M."/>
            <person name="Belter E."/>
            <person name="Du F."/>
            <person name="Kim K."/>
            <person name="Abbott R.M."/>
            <person name="Cotton M."/>
            <person name="Levy A."/>
            <person name="Marchetto P."/>
            <person name="Ochoa K."/>
            <person name="Jackson S.M."/>
            <person name="Gillam B."/>
            <person name="Chen W."/>
            <person name="Yan L."/>
            <person name="Higginbotham J."/>
            <person name="Cardenas M."/>
            <person name="Waligorski J."/>
            <person name="Applebaum E."/>
            <person name="Phelps L."/>
            <person name="Falcone J."/>
            <person name="Kanchi K."/>
            <person name="Thane T."/>
            <person name="Scimone A."/>
            <person name="Thane N."/>
            <person name="Henke J."/>
            <person name="Wang T."/>
            <person name="Ruppert J."/>
            <person name="Shah N."/>
            <person name="Rotter K."/>
            <person name="Hodges J."/>
            <person name="Ingenthron E."/>
            <person name="Cordes M."/>
            <person name="Kohlberg S."/>
            <person name="Sgro J."/>
            <person name="Delgado B."/>
            <person name="Mead K."/>
            <person name="Chinwalla A."/>
            <person name="Leonard S."/>
            <person name="Crouse K."/>
            <person name="Collura K."/>
            <person name="Kudrna D."/>
            <person name="Currie J."/>
            <person name="He R."/>
            <person name="Angelova A."/>
            <person name="Rajasekar S."/>
            <person name="Mueller T."/>
            <person name="Lomeli R."/>
            <person name="Scara G."/>
            <person name="Ko A."/>
            <person name="Delaney K."/>
            <person name="Wissotski M."/>
            <person name="Lopez G."/>
            <person name="Campos D."/>
            <person name="Braidotti M."/>
            <person name="Ashley E."/>
            <person name="Golser W."/>
            <person name="Kim H."/>
            <person name="Lee S."/>
            <person name="Lin J."/>
            <person name="Dujmic Z."/>
            <person name="Kim W."/>
            <person name="Talag J."/>
            <person name="Zuccolo A."/>
            <person name="Fan C."/>
            <person name="Sebastian A."/>
            <person name="Kramer M."/>
            <person name="Spiegel L."/>
            <person name="Nascimento L."/>
            <person name="Zutavern T."/>
            <person name="Miller B."/>
            <person name="Ambroise C."/>
            <person name="Muller S."/>
            <person name="Spooner W."/>
            <person name="Narechania A."/>
            <person name="Ren L."/>
            <person name="Wei S."/>
            <person name="Kumari S."/>
            <person name="Faga B."/>
            <person name="Levy M.J."/>
            <person name="McMahan L."/>
            <person name="Van Buren P."/>
            <person name="Vaughn M.W."/>
            <person name="Ying K."/>
            <person name="Yeh C.-T."/>
            <person name="Emrich S.J."/>
            <person name="Jia Y."/>
            <person name="Kalyanaraman A."/>
            <person name="Hsia A.-P."/>
            <person name="Barbazuk W.B."/>
            <person name="Baucom R.S."/>
            <person name="Brutnell T.P."/>
            <person name="Carpita N.C."/>
            <person name="Chaparro C."/>
            <person name="Chia J.-M."/>
            <person name="Deragon J.-M."/>
            <person name="Estill J.C."/>
            <person name="Fu Y."/>
            <person name="Jeddeloh J.A."/>
            <person name="Han Y."/>
            <person name="Lee H."/>
            <person name="Li P."/>
            <person name="Lisch D.R."/>
            <person name="Liu S."/>
            <person name="Liu Z."/>
            <person name="Nagel D.H."/>
            <person name="McCann M.C."/>
            <person name="SanMiguel P."/>
            <person name="Myers A.M."/>
            <person name="Nettleton D."/>
            <person name="Nguyen J."/>
            <person name="Penning B.W."/>
            <person name="Ponnala L."/>
            <person name="Schneider K.L."/>
            <person name="Schwartz D.C."/>
            <person name="Sharma A."/>
            <person name="Soderlund C."/>
            <person name="Springer N.M."/>
            <person name="Sun Q."/>
            <person name="Wang H."/>
            <person name="Waterman M."/>
            <person name="Westerman R."/>
            <person name="Wolfgruber T.K."/>
            <person name="Yang L."/>
            <person name="Yu Y."/>
            <person name="Zhang L."/>
            <person name="Zhou S."/>
            <person name="Zhu Q."/>
            <person name="Bennetzen J.L."/>
            <person name="Dawe R.K."/>
            <person name="Jiang J."/>
            <person name="Jiang N."/>
            <person name="Presting G.G."/>
            <person name="Wessler S.R."/>
            <person name="Aluru S."/>
            <person name="Martienssen R.A."/>
            <person name="Clifton S.W."/>
            <person name="McCombie W.R."/>
            <person name="Wing R.A."/>
            <person name="Wilson R.K."/>
        </authorList>
    </citation>
    <scope>NUCLEOTIDE SEQUENCE [LARGE SCALE GENOMIC DNA]</scope>
    <source>
        <strain evidence="2">cv. B73</strain>
    </source>
</reference>
<name>A0A804PHR3_MAIZE</name>
<evidence type="ECO:0000313" key="2">
    <source>
        <dbReference type="Proteomes" id="UP000007305"/>
    </source>
</evidence>
<dbReference type="InParanoid" id="A0A804PHR3"/>
<reference evidence="1" key="3">
    <citation type="submission" date="2021-05" db="UniProtKB">
        <authorList>
            <consortium name="EnsemblPlants"/>
        </authorList>
    </citation>
    <scope>IDENTIFICATION</scope>
    <source>
        <strain evidence="1">cv. B73</strain>
    </source>
</reference>
<proteinExistence type="predicted"/>
<sequence>MMPSIRGTFLRIASFAFVFASDIVEILRLLFASTRSGALPPPWPWAISSGSLSIAASKLSAAAMDDLLSIAASKLSTVAMDDLIRPALHHNSKLSTAAMGDLVELEAFRHGLQALRRYRAHD</sequence>
<accession>A0A804PHR3</accession>
<dbReference type="EnsemblPlants" id="Zm00001eb241710_T001">
    <property type="protein sequence ID" value="Zm00001eb241710_P001"/>
    <property type="gene ID" value="Zm00001eb241710"/>
</dbReference>
<evidence type="ECO:0000313" key="1">
    <source>
        <dbReference type="EnsemblPlants" id="Zm00001eb241710_P001"/>
    </source>
</evidence>
<reference evidence="1" key="2">
    <citation type="submission" date="2019-07" db="EMBL/GenBank/DDBJ databases">
        <authorList>
            <person name="Seetharam A."/>
            <person name="Woodhouse M."/>
            <person name="Cannon E."/>
        </authorList>
    </citation>
    <scope>NUCLEOTIDE SEQUENCE [LARGE SCALE GENOMIC DNA]</scope>
    <source>
        <strain evidence="1">cv. B73</strain>
    </source>
</reference>
<keyword evidence="2" id="KW-1185">Reference proteome</keyword>
<organism evidence="1 2">
    <name type="scientific">Zea mays</name>
    <name type="common">Maize</name>
    <dbReference type="NCBI Taxonomy" id="4577"/>
    <lineage>
        <taxon>Eukaryota</taxon>
        <taxon>Viridiplantae</taxon>
        <taxon>Streptophyta</taxon>
        <taxon>Embryophyta</taxon>
        <taxon>Tracheophyta</taxon>
        <taxon>Spermatophyta</taxon>
        <taxon>Magnoliopsida</taxon>
        <taxon>Liliopsida</taxon>
        <taxon>Poales</taxon>
        <taxon>Poaceae</taxon>
        <taxon>PACMAD clade</taxon>
        <taxon>Panicoideae</taxon>
        <taxon>Andropogonodae</taxon>
        <taxon>Andropogoneae</taxon>
        <taxon>Tripsacinae</taxon>
        <taxon>Zea</taxon>
    </lineage>
</organism>
<dbReference type="Proteomes" id="UP000007305">
    <property type="component" value="Chromosome 5"/>
</dbReference>
<dbReference type="Gramene" id="Zm00001eb241710_T001">
    <property type="protein sequence ID" value="Zm00001eb241710_P001"/>
    <property type="gene ID" value="Zm00001eb241710"/>
</dbReference>